<dbReference type="PANTHER" id="PTHR31356">
    <property type="entry name" value="THYLAKOID LUMENAL 29 KDA PROTEIN, CHLOROPLASTIC-RELATED"/>
    <property type="match status" value="1"/>
</dbReference>
<evidence type="ECO:0000256" key="9">
    <source>
        <dbReference type="SAM" id="MobiDB-lite"/>
    </source>
</evidence>
<dbReference type="Pfam" id="PF00141">
    <property type="entry name" value="peroxidase"/>
    <property type="match status" value="1"/>
</dbReference>
<evidence type="ECO:0000256" key="3">
    <source>
        <dbReference type="ARBA" id="ARBA00012940"/>
    </source>
</evidence>
<evidence type="ECO:0000256" key="1">
    <source>
        <dbReference type="ARBA" id="ARBA00001970"/>
    </source>
</evidence>
<dbReference type="GO" id="GO:0034599">
    <property type="term" value="P:cellular response to oxidative stress"/>
    <property type="evidence" value="ECO:0007669"/>
    <property type="project" value="InterPro"/>
</dbReference>
<feature type="region of interest" description="Disordered" evidence="9">
    <location>
        <begin position="1"/>
        <end position="31"/>
    </location>
</feature>
<accession>A0A218W346</accession>
<comment type="cofactor">
    <cofactor evidence="1">
        <name>heme b</name>
        <dbReference type="ChEBI" id="CHEBI:60344"/>
    </cofactor>
</comment>
<keyword evidence="13" id="KW-1185">Reference proteome</keyword>
<evidence type="ECO:0000256" key="4">
    <source>
        <dbReference type="ARBA" id="ARBA00022559"/>
    </source>
</evidence>
<dbReference type="SUPFAM" id="SSF48113">
    <property type="entry name" value="Heme-dependent peroxidases"/>
    <property type="match status" value="1"/>
</dbReference>
<dbReference type="GO" id="GO:0016688">
    <property type="term" value="F:L-ascorbate peroxidase activity"/>
    <property type="evidence" value="ECO:0007669"/>
    <property type="project" value="UniProtKB-EC"/>
</dbReference>
<evidence type="ECO:0000256" key="6">
    <source>
        <dbReference type="ARBA" id="ARBA00022723"/>
    </source>
</evidence>
<dbReference type="InterPro" id="IPR010255">
    <property type="entry name" value="Haem_peroxidase_sf"/>
</dbReference>
<dbReference type="OrthoDB" id="2859658at2759"/>
<dbReference type="EC" id="1.11.1.11" evidence="3"/>
<dbReference type="FunFam" id="1.10.420.10:FF:000011">
    <property type="entry name" value="Adenylate/guanylate cyclase"/>
    <property type="match status" value="1"/>
</dbReference>
<organism evidence="11 12">
    <name type="scientific">Punica granatum</name>
    <name type="common">Pomegranate</name>
    <dbReference type="NCBI Taxonomy" id="22663"/>
    <lineage>
        <taxon>Eukaryota</taxon>
        <taxon>Viridiplantae</taxon>
        <taxon>Streptophyta</taxon>
        <taxon>Embryophyta</taxon>
        <taxon>Tracheophyta</taxon>
        <taxon>Spermatophyta</taxon>
        <taxon>Magnoliopsida</taxon>
        <taxon>eudicotyledons</taxon>
        <taxon>Gunneridae</taxon>
        <taxon>Pentapetalae</taxon>
        <taxon>rosids</taxon>
        <taxon>malvids</taxon>
        <taxon>Myrtales</taxon>
        <taxon>Lythraceae</taxon>
        <taxon>Punica</taxon>
    </lineage>
</organism>
<dbReference type="Gene3D" id="1.10.520.10">
    <property type="match status" value="1"/>
</dbReference>
<dbReference type="Proteomes" id="UP000197138">
    <property type="component" value="Unassembled WGS sequence"/>
</dbReference>
<evidence type="ECO:0000259" key="10">
    <source>
        <dbReference type="PROSITE" id="PS50873"/>
    </source>
</evidence>
<dbReference type="GO" id="GO:0042744">
    <property type="term" value="P:hydrogen peroxide catabolic process"/>
    <property type="evidence" value="ECO:0007669"/>
    <property type="project" value="TreeGrafter"/>
</dbReference>
<dbReference type="AlphaFoldDB" id="A0A218W346"/>
<dbReference type="Proteomes" id="UP000515151">
    <property type="component" value="Chromosome 1"/>
</dbReference>
<dbReference type="PROSITE" id="PS00435">
    <property type="entry name" value="PEROXIDASE_1"/>
    <property type="match status" value="1"/>
</dbReference>
<dbReference type="GeneID" id="116193211"/>
<evidence type="ECO:0000256" key="7">
    <source>
        <dbReference type="ARBA" id="ARBA00023002"/>
    </source>
</evidence>
<keyword evidence="8" id="KW-0408">Iron</keyword>
<evidence type="ECO:0000313" key="11">
    <source>
        <dbReference type="EMBL" id="OWM66888.1"/>
    </source>
</evidence>
<evidence type="ECO:0000256" key="5">
    <source>
        <dbReference type="ARBA" id="ARBA00022617"/>
    </source>
</evidence>
<dbReference type="InterPro" id="IPR019794">
    <property type="entry name" value="Peroxidases_AS"/>
</dbReference>
<keyword evidence="7" id="KW-0560">Oxidoreductase</keyword>
<dbReference type="GO" id="GO:0020037">
    <property type="term" value="F:heme binding"/>
    <property type="evidence" value="ECO:0007669"/>
    <property type="project" value="InterPro"/>
</dbReference>
<dbReference type="GO" id="GO:0000302">
    <property type="term" value="P:response to reactive oxygen species"/>
    <property type="evidence" value="ECO:0007669"/>
    <property type="project" value="TreeGrafter"/>
</dbReference>
<dbReference type="FunFam" id="1.10.520.10:FF:000011">
    <property type="entry name" value="L-ascorbate peroxidase"/>
    <property type="match status" value="1"/>
</dbReference>
<dbReference type="InterPro" id="IPR002016">
    <property type="entry name" value="Haem_peroxidase"/>
</dbReference>
<dbReference type="InterPro" id="IPR044831">
    <property type="entry name" value="Ccp1-like"/>
</dbReference>
<protein>
    <recommendedName>
        <fullName evidence="3">L-ascorbate peroxidase</fullName>
        <ecNumber evidence="3">1.11.1.11</ecNumber>
    </recommendedName>
</protein>
<reference evidence="12" key="1">
    <citation type="journal article" date="2017" name="Plant J.">
        <title>The pomegranate (Punica granatum L.) genome and the genomics of punicalagin biosynthesis.</title>
        <authorList>
            <person name="Qin G."/>
            <person name="Xu C."/>
            <person name="Ming R."/>
            <person name="Tang H."/>
            <person name="Guyot R."/>
            <person name="Kramer E.M."/>
            <person name="Hu Y."/>
            <person name="Yi X."/>
            <person name="Qi Y."/>
            <person name="Xu X."/>
            <person name="Gao Z."/>
            <person name="Pan H."/>
            <person name="Jian J."/>
            <person name="Tian Y."/>
            <person name="Yue Z."/>
            <person name="Xu Y."/>
        </authorList>
    </citation>
    <scope>NUCLEOTIDE SEQUENCE [LARGE SCALE GENOMIC DNA]</scope>
    <source>
        <strain evidence="12">cv. Dabenzi</strain>
    </source>
</reference>
<keyword evidence="5" id="KW-0349">Heme</keyword>
<evidence type="ECO:0000313" key="14">
    <source>
        <dbReference type="RefSeq" id="XP_031377872.1"/>
    </source>
</evidence>
<dbReference type="PRINTS" id="PR00458">
    <property type="entry name" value="PEROXIDASE"/>
</dbReference>
<reference evidence="14" key="4">
    <citation type="submission" date="2025-04" db="UniProtKB">
        <authorList>
            <consortium name="RefSeq"/>
        </authorList>
    </citation>
    <scope>IDENTIFICATION</scope>
    <source>
        <tissue evidence="14">Leaf</tissue>
    </source>
</reference>
<evidence type="ECO:0000256" key="2">
    <source>
        <dbReference type="ARBA" id="ARBA00006873"/>
    </source>
</evidence>
<comment type="similarity">
    <text evidence="2">Belongs to the peroxidase family. Ascorbate peroxidase subfamily.</text>
</comment>
<dbReference type="GO" id="GO:0046872">
    <property type="term" value="F:metal ion binding"/>
    <property type="evidence" value="ECO:0007669"/>
    <property type="project" value="UniProtKB-KW"/>
</dbReference>
<gene>
    <name evidence="14" type="primary">LOC116193211</name>
    <name evidence="11" type="ORF">CDL15_Pgr022001</name>
</gene>
<dbReference type="InterPro" id="IPR019793">
    <property type="entry name" value="Peroxidases_heam-ligand_BS"/>
</dbReference>
<dbReference type="InterPro" id="IPR002207">
    <property type="entry name" value="Peroxidase_I"/>
</dbReference>
<keyword evidence="4 14" id="KW-0575">Peroxidase</keyword>
<feature type="domain" description="Plant heme peroxidase family profile" evidence="10">
    <location>
        <begin position="120"/>
        <end position="335"/>
    </location>
</feature>
<evidence type="ECO:0000256" key="8">
    <source>
        <dbReference type="ARBA" id="ARBA00023004"/>
    </source>
</evidence>
<dbReference type="PRINTS" id="PR00459">
    <property type="entry name" value="ASPEROXIDASE"/>
</dbReference>
<reference evidence="11" key="2">
    <citation type="submission" date="2017-06" db="EMBL/GenBank/DDBJ databases">
        <title>The pomegranate genome and the genomics of punicalagin biosynthesis.</title>
        <authorList>
            <person name="Xu C."/>
        </authorList>
    </citation>
    <scope>NUCLEOTIDE SEQUENCE [LARGE SCALE GENOMIC DNA]</scope>
    <source>
        <tissue evidence="11">Fresh leaf</tissue>
    </source>
</reference>
<dbReference type="Gene3D" id="1.10.420.10">
    <property type="entry name" value="Peroxidase, domain 2"/>
    <property type="match status" value="1"/>
</dbReference>
<dbReference type="CDD" id="cd00314">
    <property type="entry name" value="plant_peroxidase_like"/>
    <property type="match status" value="1"/>
</dbReference>
<sequence>MASSWSSSSLSSWSPRSSTFSVSSSSFSSLPPKFKLPAKPRHSAFHVSAPSLTSLSRSPASDRILVSGRRGLMSTATLPLLLQLREFIEGSFPETAAELNENYLTIIKEEIRKVVSKGKAAGMLRLVFHDAGTYEMYENSGGMNGSIVYELDRPENAGLKKSLKVLEKAKTEVDAKQQVSWADMIAVAGAEAISICGGPTIPVTLGRLDSLDPDSPGRLPQESLDASALKQCFQMKGLSTQELVTLSGAHTLGGKGFGNPNVFDNSYYKILLEKPWSSAAGMSSMIGLPSDRALAEDNECLRWIKAYADDQNLFFKDFKDAYIKLVNSGAKWRSP</sequence>
<dbReference type="PROSITE" id="PS50873">
    <property type="entry name" value="PEROXIDASE_4"/>
    <property type="match status" value="1"/>
</dbReference>
<evidence type="ECO:0000313" key="12">
    <source>
        <dbReference type="Proteomes" id="UP000197138"/>
    </source>
</evidence>
<reference evidence="13" key="3">
    <citation type="journal article" date="2020" name="Plant Biotechnol. J.">
        <title>The pomegranate (Punica granatum L.) draft genome dissects genetic divergence between soft- and hard-seeded cultivars.</title>
        <authorList>
            <person name="Luo X."/>
            <person name="Li H."/>
            <person name="Wu Z."/>
            <person name="Yao W."/>
            <person name="Zhao P."/>
            <person name="Cao D."/>
            <person name="Yu H."/>
            <person name="Li K."/>
            <person name="Poudel K."/>
            <person name="Zhao D."/>
            <person name="Zhang F."/>
            <person name="Xia X."/>
            <person name="Chen L."/>
            <person name="Wang Q."/>
            <person name="Jing D."/>
            <person name="Cao S."/>
        </authorList>
    </citation>
    <scope>NUCLEOTIDE SEQUENCE [LARGE SCALE GENOMIC DNA]</scope>
</reference>
<dbReference type="PROSITE" id="PS00436">
    <property type="entry name" value="PEROXIDASE_2"/>
    <property type="match status" value="1"/>
</dbReference>
<evidence type="ECO:0000313" key="13">
    <source>
        <dbReference type="Proteomes" id="UP000515151"/>
    </source>
</evidence>
<dbReference type="EMBL" id="MTKT01005504">
    <property type="protein sequence ID" value="OWM66888.1"/>
    <property type="molecule type" value="Genomic_DNA"/>
</dbReference>
<proteinExistence type="inferred from homology"/>
<dbReference type="PANTHER" id="PTHR31356:SF8">
    <property type="entry name" value="L-ASCORBATE PEROXIDASE 6-RELATED"/>
    <property type="match status" value="1"/>
</dbReference>
<name>A0A218W346_PUNGR</name>
<dbReference type="RefSeq" id="XP_031377872.1">
    <property type="nucleotide sequence ID" value="XM_031522012.1"/>
</dbReference>
<keyword evidence="6" id="KW-0479">Metal-binding</keyword>